<evidence type="ECO:0000259" key="9">
    <source>
        <dbReference type="PROSITE" id="PS50885"/>
    </source>
</evidence>
<dbReference type="RefSeq" id="WP_064465611.1">
    <property type="nucleotide sequence ID" value="NZ_CP017080.1"/>
</dbReference>
<organism evidence="10 11">
    <name type="scientific">Peribacillus muralis</name>
    <dbReference type="NCBI Taxonomy" id="264697"/>
    <lineage>
        <taxon>Bacteria</taxon>
        <taxon>Bacillati</taxon>
        <taxon>Bacillota</taxon>
        <taxon>Bacilli</taxon>
        <taxon>Bacillales</taxon>
        <taxon>Bacillaceae</taxon>
        <taxon>Peribacillus</taxon>
    </lineage>
</organism>
<keyword evidence="7" id="KW-1133">Transmembrane helix</keyword>
<dbReference type="GO" id="GO:0004888">
    <property type="term" value="F:transmembrane signaling receptor activity"/>
    <property type="evidence" value="ECO:0007669"/>
    <property type="project" value="InterPro"/>
</dbReference>
<dbReference type="STRING" id="264697.ABE28_018665"/>
<keyword evidence="4 6" id="KW-0807">Transducer</keyword>
<sequence>MKIKTRLITTVSILIGTILILGSFAVYVIKASSERDSILQDKLEIQKSVIGIQYRLAGLSNDERAFIITGDKQFTEGMEEKANDVYKKIETIKGLNKEKKHGENINKLEEDFNDFWEMNQQVISLYKEDHEGAKNLHFGEERTLRKEELDPSVNELVETLNTDVSNIQALNDRYSQLSRDAFLFLAIASSIVGITLCILLLRSILQPLGTLNRQLEEIATGDADLTKHMEIRGNNEFGQLAKSFNSFVDSLRQMISQIGISSEQVAAASEELSASTEQSIVTSDHITETMQEITEKNREQSQLTGKSLKSVNDSLNSIVSVASNTSKVAEVSSTMREQAESGSSSVKEMLEQMKSINLSVDMADKGVTSLVFSATKIKEISTLITDISGQTNLLALNAAIEAARAGEHGKGFAVVAEEVRKLADQTNQSANDIHELVSIIQNESNETVTNIQIVRDNVDSGIKHSEETVTNFEEILILIEQVTSQIQEVAASTQFIKTGFDDLQLTIEIIAEGSQETLSGTETAAAASEQQLASIEEVSNATISLNKLAEELQEMISRFKA</sequence>
<dbReference type="SUPFAM" id="SSF58104">
    <property type="entry name" value="Methyl-accepting chemotaxis protein (MCP) signaling domain"/>
    <property type="match status" value="1"/>
</dbReference>
<evidence type="ECO:0000259" key="8">
    <source>
        <dbReference type="PROSITE" id="PS50111"/>
    </source>
</evidence>
<evidence type="ECO:0000256" key="3">
    <source>
        <dbReference type="ARBA" id="ARBA00023136"/>
    </source>
</evidence>
<dbReference type="CDD" id="cd06225">
    <property type="entry name" value="HAMP"/>
    <property type="match status" value="1"/>
</dbReference>
<proteinExistence type="inferred from homology"/>
<feature type="domain" description="Methyl-accepting transducer" evidence="8">
    <location>
        <begin position="275"/>
        <end position="511"/>
    </location>
</feature>
<evidence type="ECO:0000256" key="7">
    <source>
        <dbReference type="SAM" id="Phobius"/>
    </source>
</evidence>
<evidence type="ECO:0000256" key="6">
    <source>
        <dbReference type="PROSITE-ProRule" id="PRU00284"/>
    </source>
</evidence>
<gene>
    <name evidence="10" type="ORF">ABE28_018665</name>
</gene>
<dbReference type="SMART" id="SM00304">
    <property type="entry name" value="HAMP"/>
    <property type="match status" value="1"/>
</dbReference>
<dbReference type="PROSITE" id="PS50885">
    <property type="entry name" value="HAMP"/>
    <property type="match status" value="1"/>
</dbReference>
<dbReference type="InterPro" id="IPR007891">
    <property type="entry name" value="CHASE3"/>
</dbReference>
<keyword evidence="3 7" id="KW-0472">Membrane</keyword>
<dbReference type="GO" id="GO:0006935">
    <property type="term" value="P:chemotaxis"/>
    <property type="evidence" value="ECO:0007669"/>
    <property type="project" value="InterPro"/>
</dbReference>
<evidence type="ECO:0000256" key="4">
    <source>
        <dbReference type="ARBA" id="ARBA00023224"/>
    </source>
</evidence>
<dbReference type="EMBL" id="CP017080">
    <property type="protein sequence ID" value="AOH56394.1"/>
    <property type="molecule type" value="Genomic_DNA"/>
</dbReference>
<evidence type="ECO:0000256" key="5">
    <source>
        <dbReference type="ARBA" id="ARBA00029447"/>
    </source>
</evidence>
<dbReference type="InterPro" id="IPR004090">
    <property type="entry name" value="Chemotax_Me-accpt_rcpt"/>
</dbReference>
<reference evidence="10 11" key="1">
    <citation type="submission" date="2016-08" db="EMBL/GenBank/DDBJ databases">
        <title>Complete genome sequence of Bacillus muralis G25-68, a strain with toxicity to nematodes.</title>
        <authorList>
            <person name="Zheng Z."/>
        </authorList>
    </citation>
    <scope>NUCLEOTIDE SEQUENCE [LARGE SCALE GENOMIC DNA]</scope>
    <source>
        <strain evidence="10 11">G25-68</strain>
    </source>
</reference>
<feature type="transmembrane region" description="Helical" evidence="7">
    <location>
        <begin position="6"/>
        <end position="29"/>
    </location>
</feature>
<dbReference type="InterPro" id="IPR004089">
    <property type="entry name" value="MCPsignal_dom"/>
</dbReference>
<evidence type="ECO:0000256" key="1">
    <source>
        <dbReference type="ARBA" id="ARBA00004236"/>
    </source>
</evidence>
<dbReference type="OrthoDB" id="107771at2"/>
<dbReference type="KEGG" id="bmur:ABE28_018665"/>
<dbReference type="PROSITE" id="PS50111">
    <property type="entry name" value="CHEMOTAXIS_TRANSDUC_2"/>
    <property type="match status" value="1"/>
</dbReference>
<dbReference type="PRINTS" id="PR00260">
    <property type="entry name" value="CHEMTRNSDUCR"/>
</dbReference>
<feature type="domain" description="HAMP" evidence="9">
    <location>
        <begin position="202"/>
        <end position="256"/>
    </location>
</feature>
<dbReference type="GO" id="GO:0007165">
    <property type="term" value="P:signal transduction"/>
    <property type="evidence" value="ECO:0007669"/>
    <property type="project" value="UniProtKB-KW"/>
</dbReference>
<dbReference type="SMART" id="SM00283">
    <property type="entry name" value="MA"/>
    <property type="match status" value="1"/>
</dbReference>
<name>A0A1B3XT82_9BACI</name>
<keyword evidence="7" id="KW-0812">Transmembrane</keyword>
<dbReference type="Pfam" id="PF05227">
    <property type="entry name" value="CHASE3"/>
    <property type="match status" value="1"/>
</dbReference>
<keyword evidence="2" id="KW-1003">Cell membrane</keyword>
<evidence type="ECO:0000313" key="10">
    <source>
        <dbReference type="EMBL" id="AOH56394.1"/>
    </source>
</evidence>
<feature type="transmembrane region" description="Helical" evidence="7">
    <location>
        <begin position="181"/>
        <end position="205"/>
    </location>
</feature>
<keyword evidence="11" id="KW-1185">Reference proteome</keyword>
<comment type="subcellular location">
    <subcellularLocation>
        <location evidence="1">Cell membrane</location>
    </subcellularLocation>
</comment>
<dbReference type="GO" id="GO:0005886">
    <property type="term" value="C:plasma membrane"/>
    <property type="evidence" value="ECO:0007669"/>
    <property type="project" value="UniProtKB-SubCell"/>
</dbReference>
<evidence type="ECO:0000256" key="2">
    <source>
        <dbReference type="ARBA" id="ARBA00022475"/>
    </source>
</evidence>
<dbReference type="Proteomes" id="UP000077926">
    <property type="component" value="Chromosome"/>
</dbReference>
<dbReference type="AlphaFoldDB" id="A0A1B3XT82"/>
<dbReference type="PANTHER" id="PTHR32089">
    <property type="entry name" value="METHYL-ACCEPTING CHEMOTAXIS PROTEIN MCPB"/>
    <property type="match status" value="1"/>
</dbReference>
<protein>
    <submittedName>
        <fullName evidence="10">Chemotaxis protein</fullName>
    </submittedName>
</protein>
<dbReference type="Pfam" id="PF00672">
    <property type="entry name" value="HAMP"/>
    <property type="match status" value="1"/>
</dbReference>
<dbReference type="Pfam" id="PF00015">
    <property type="entry name" value="MCPsignal"/>
    <property type="match status" value="1"/>
</dbReference>
<dbReference type="PANTHER" id="PTHR32089:SF114">
    <property type="entry name" value="METHYL-ACCEPTING CHEMOTAXIS PROTEIN MCPB"/>
    <property type="match status" value="1"/>
</dbReference>
<dbReference type="Gene3D" id="1.10.287.950">
    <property type="entry name" value="Methyl-accepting chemotaxis protein"/>
    <property type="match status" value="1"/>
</dbReference>
<dbReference type="InterPro" id="IPR003660">
    <property type="entry name" value="HAMP_dom"/>
</dbReference>
<accession>A0A1B3XT82</accession>
<evidence type="ECO:0000313" key="11">
    <source>
        <dbReference type="Proteomes" id="UP000077926"/>
    </source>
</evidence>
<comment type="similarity">
    <text evidence="5">Belongs to the methyl-accepting chemotaxis (MCP) protein family.</text>
</comment>
<dbReference type="CDD" id="cd11386">
    <property type="entry name" value="MCP_signal"/>
    <property type="match status" value="1"/>
</dbReference>